<name>A0A397WLZ4_9ARCH</name>
<proteinExistence type="predicted"/>
<reference evidence="1 2" key="1">
    <citation type="journal article" date="2018" name="Syst. Appl. Microbiol.">
        <title>A new symbiotic nanoarchaeote (Candidatus Nanoclepta minutus) and its host (Zestosphaera tikiterensis gen. nov., sp. nov.) from a New Zealand hot spring.</title>
        <authorList>
            <person name="St John E."/>
            <person name="Liu Y."/>
            <person name="Podar M."/>
            <person name="Stott M.B."/>
            <person name="Meneghin J."/>
            <person name="Chen Z."/>
            <person name="Lagutin K."/>
            <person name="Mitchell K."/>
            <person name="Reysenbach A.L."/>
        </authorList>
    </citation>
    <scope>NUCLEOTIDE SEQUENCE [LARGE SCALE GENOMIC DNA]</scope>
    <source>
        <strain evidence="1">NZ3</strain>
    </source>
</reference>
<protein>
    <submittedName>
        <fullName evidence="1">Uncharacterized protein</fullName>
    </submittedName>
</protein>
<evidence type="ECO:0000313" key="2">
    <source>
        <dbReference type="Proteomes" id="UP000266622"/>
    </source>
</evidence>
<evidence type="ECO:0000313" key="1">
    <source>
        <dbReference type="EMBL" id="RIB35105.1"/>
    </source>
</evidence>
<comment type="caution">
    <text evidence="1">The sequence shown here is derived from an EMBL/GenBank/DDBJ whole genome shotgun (WGS) entry which is preliminary data.</text>
</comment>
<dbReference type="Proteomes" id="UP000266622">
    <property type="component" value="Unassembled WGS sequence"/>
</dbReference>
<accession>A0A397WLZ4</accession>
<organism evidence="1 2">
    <name type="scientific">Candidatus Nanoclepta minutus</name>
    <dbReference type="NCBI Taxonomy" id="1940235"/>
    <lineage>
        <taxon>Archaea</taxon>
        <taxon>Nanobdellota</taxon>
        <taxon>Candidatus Nanoclepta</taxon>
    </lineage>
</organism>
<dbReference type="EMBL" id="MWMI01000006">
    <property type="protein sequence ID" value="RIB35105.1"/>
    <property type="molecule type" value="Genomic_DNA"/>
</dbReference>
<sequence>MGTNIKKLSEKIVQDYISKGGIMAYTLEETINYTERFLEAAEKGRCLDLCLKSLNNILYTITESFSQLPKIDIKDLLFLERSLYKYIDGLRYLQRTLRINPVISCRQYCSEEITGILMGIIRGYLKYRLAKEGLYPEEYMEDFCSYARKLKVTRPYEVPEEYLSLVIWGIAEKNLNERLREKGLI</sequence>
<gene>
    <name evidence="1" type="ORF">BXU00_03165</name>
</gene>
<dbReference type="AlphaFoldDB" id="A0A397WLZ4"/>